<protein>
    <submittedName>
        <fullName evidence="2">Uncharacterized protein</fullName>
    </submittedName>
</protein>
<gene>
    <name evidence="2" type="ORF">HGRIS_014511</name>
</gene>
<feature type="region of interest" description="Disordered" evidence="1">
    <location>
        <begin position="88"/>
        <end position="120"/>
    </location>
</feature>
<keyword evidence="3" id="KW-1185">Reference proteome</keyword>
<comment type="caution">
    <text evidence="2">The sequence shown here is derived from an EMBL/GenBank/DDBJ whole genome shotgun (WGS) entry which is preliminary data.</text>
</comment>
<accession>A0ABR3JTU8</accession>
<evidence type="ECO:0000256" key="1">
    <source>
        <dbReference type="SAM" id="MobiDB-lite"/>
    </source>
</evidence>
<dbReference type="Proteomes" id="UP001556367">
    <property type="component" value="Unassembled WGS sequence"/>
</dbReference>
<organism evidence="2 3">
    <name type="scientific">Hohenbuehelia grisea</name>
    <dbReference type="NCBI Taxonomy" id="104357"/>
    <lineage>
        <taxon>Eukaryota</taxon>
        <taxon>Fungi</taxon>
        <taxon>Dikarya</taxon>
        <taxon>Basidiomycota</taxon>
        <taxon>Agaricomycotina</taxon>
        <taxon>Agaricomycetes</taxon>
        <taxon>Agaricomycetidae</taxon>
        <taxon>Agaricales</taxon>
        <taxon>Pleurotineae</taxon>
        <taxon>Pleurotaceae</taxon>
        <taxon>Hohenbuehelia</taxon>
    </lineage>
</organism>
<evidence type="ECO:0000313" key="2">
    <source>
        <dbReference type="EMBL" id="KAL0959236.1"/>
    </source>
</evidence>
<reference evidence="3" key="1">
    <citation type="submission" date="2024-06" db="EMBL/GenBank/DDBJ databases">
        <title>Multi-omics analyses provide insights into the biosynthesis of the anticancer antibiotic pleurotin in Hohenbuehelia grisea.</title>
        <authorList>
            <person name="Weaver J.A."/>
            <person name="Alberti F."/>
        </authorList>
    </citation>
    <scope>NUCLEOTIDE SEQUENCE [LARGE SCALE GENOMIC DNA]</scope>
    <source>
        <strain evidence="3">T-177</strain>
    </source>
</reference>
<sequence>MHTLQHCRNRIASVPGSNSDELKRFFDEWLIYGKNLHDHFVFGNELKPYEPPSRDGDSGRGALLTEMQKWGRKMVSLVYSSETVGMRSRLERADASTDGGDDSESSMGETEPLLVSSSPS</sequence>
<evidence type="ECO:0000313" key="3">
    <source>
        <dbReference type="Proteomes" id="UP001556367"/>
    </source>
</evidence>
<dbReference type="EMBL" id="JASNQZ010000003">
    <property type="protein sequence ID" value="KAL0959236.1"/>
    <property type="molecule type" value="Genomic_DNA"/>
</dbReference>
<name>A0ABR3JTU8_9AGAR</name>
<proteinExistence type="predicted"/>